<dbReference type="InterPro" id="IPR009057">
    <property type="entry name" value="Homeodomain-like_sf"/>
</dbReference>
<dbReference type="PROSITE" id="PS50977">
    <property type="entry name" value="HTH_TETR_2"/>
    <property type="match status" value="1"/>
</dbReference>
<dbReference type="EMBL" id="QICC01000001">
    <property type="protein sequence ID" value="RNM43326.1"/>
    <property type="molecule type" value="Genomic_DNA"/>
</dbReference>
<evidence type="ECO:0000256" key="4">
    <source>
        <dbReference type="PROSITE-ProRule" id="PRU00335"/>
    </source>
</evidence>
<dbReference type="Proteomes" id="UP000270112">
    <property type="component" value="Unassembled WGS sequence"/>
</dbReference>
<feature type="DNA-binding region" description="H-T-H motif" evidence="4">
    <location>
        <begin position="37"/>
        <end position="56"/>
    </location>
</feature>
<dbReference type="InterPro" id="IPR001647">
    <property type="entry name" value="HTH_TetR"/>
</dbReference>
<dbReference type="OrthoDB" id="3192968at2"/>
<dbReference type="PRINTS" id="PR00455">
    <property type="entry name" value="HTHTETR"/>
</dbReference>
<reference evidence="6 8" key="1">
    <citation type="journal article" date="2018" name="Elife">
        <title>Discovery and characterization of a prevalent human gut bacterial enzyme sufficient for the inactivation of a family of plant toxins.</title>
        <authorList>
            <person name="Koppel N."/>
            <person name="Bisanz J.E."/>
            <person name="Pandelia M.E."/>
            <person name="Turnbaugh P.J."/>
            <person name="Balskus E.P."/>
        </authorList>
    </citation>
    <scope>NUCLEOTIDE SEQUENCE [LARGE SCALE GENOMIC DNA]</scope>
    <source>
        <strain evidence="6 8">DSM 16107</strain>
    </source>
</reference>
<dbReference type="PANTHER" id="PTHR30055">
    <property type="entry name" value="HTH-TYPE TRANSCRIPTIONAL REGULATOR RUTR"/>
    <property type="match status" value="1"/>
</dbReference>
<dbReference type="InterPro" id="IPR023772">
    <property type="entry name" value="DNA-bd_HTH_TetR-type_CS"/>
</dbReference>
<dbReference type="RefSeq" id="WP_114544974.1">
    <property type="nucleotide sequence ID" value="NZ_PPTT01000002.1"/>
</dbReference>
<keyword evidence="8" id="KW-1185">Reference proteome</keyword>
<dbReference type="GO" id="GO:0000976">
    <property type="term" value="F:transcription cis-regulatory region binding"/>
    <property type="evidence" value="ECO:0007669"/>
    <property type="project" value="TreeGrafter"/>
</dbReference>
<sequence length="197" mass="22247">MTEAPQRRERQDAVKNRGHILRVAQELFDRFGVETVSMNRIAQEAGVGAGTLYRHFGNKSELCFALIQDRIATFSEELAALVAADEDPRVTFGRMVRSYLRFKESKALLFKGMEEAAAHTGGPKQSPAYHIMRQPFVELFERAARVEGIETPVNPVFHADLLLSALIGDALRYQQEEHHLTTEEFAEGVCRVFYPHG</sequence>
<dbReference type="PROSITE" id="PS01081">
    <property type="entry name" value="HTH_TETR_1"/>
    <property type="match status" value="1"/>
</dbReference>
<name>A0A3N0J2X3_9ACTN</name>
<evidence type="ECO:0000313" key="9">
    <source>
        <dbReference type="Proteomes" id="UP000270112"/>
    </source>
</evidence>
<accession>A0A3N0J2X3</accession>
<evidence type="ECO:0000256" key="1">
    <source>
        <dbReference type="ARBA" id="ARBA00023015"/>
    </source>
</evidence>
<feature type="domain" description="HTH tetR-type" evidence="5">
    <location>
        <begin position="14"/>
        <end position="74"/>
    </location>
</feature>
<dbReference type="SUPFAM" id="SSF46689">
    <property type="entry name" value="Homeodomain-like"/>
    <property type="match status" value="1"/>
</dbReference>
<dbReference type="Gene3D" id="1.10.357.10">
    <property type="entry name" value="Tetracycline Repressor, domain 2"/>
    <property type="match status" value="1"/>
</dbReference>
<organism evidence="7 9">
    <name type="scientific">Eggerthella sinensis</name>
    <dbReference type="NCBI Taxonomy" id="242230"/>
    <lineage>
        <taxon>Bacteria</taxon>
        <taxon>Bacillati</taxon>
        <taxon>Actinomycetota</taxon>
        <taxon>Coriobacteriia</taxon>
        <taxon>Eggerthellales</taxon>
        <taxon>Eggerthellaceae</taxon>
        <taxon>Eggerthella</taxon>
    </lineage>
</organism>
<dbReference type="Proteomes" id="UP000253817">
    <property type="component" value="Unassembled WGS sequence"/>
</dbReference>
<gene>
    <name evidence="6" type="ORF">C1876_01575</name>
    <name evidence="7" type="ORF">DMP09_00065</name>
</gene>
<reference evidence="7" key="3">
    <citation type="journal article" date="2019" name="Microbiol. Resour. Announc.">
        <title>Draft Genome Sequences of Type Strains of Gordonibacter faecihominis, Paraeggerthella hongkongensis, Parvibacter caecicola,Slackia equolifaciens, Slackia faecicanis, and Slackia isoflavoniconvertens.</title>
        <authorList>
            <person name="Danylec N."/>
            <person name="Stoll D.A."/>
            <person name="Dotsch A."/>
            <person name="Huch M."/>
        </authorList>
    </citation>
    <scope>NUCLEOTIDE SEQUENCE</scope>
    <source>
        <strain evidence="7">DSM 16107</strain>
    </source>
</reference>
<dbReference type="InterPro" id="IPR050109">
    <property type="entry name" value="HTH-type_TetR-like_transc_reg"/>
</dbReference>
<dbReference type="GO" id="GO:0003700">
    <property type="term" value="F:DNA-binding transcription factor activity"/>
    <property type="evidence" value="ECO:0007669"/>
    <property type="project" value="TreeGrafter"/>
</dbReference>
<reference evidence="9" key="2">
    <citation type="submission" date="2018-05" db="EMBL/GenBank/DDBJ databases">
        <title>Genome Sequencing of selected type strains of the family Eggerthellaceae.</title>
        <authorList>
            <person name="Danylec N."/>
            <person name="Stoll D.A."/>
            <person name="Doetsch A."/>
            <person name="Huch M."/>
        </authorList>
    </citation>
    <scope>NUCLEOTIDE SEQUENCE [LARGE SCALE GENOMIC DNA]</scope>
    <source>
        <strain evidence="9">DSM 16107</strain>
    </source>
</reference>
<dbReference type="AlphaFoldDB" id="A0A3N0J2X3"/>
<proteinExistence type="predicted"/>
<evidence type="ECO:0000313" key="8">
    <source>
        <dbReference type="Proteomes" id="UP000253817"/>
    </source>
</evidence>
<evidence type="ECO:0000256" key="2">
    <source>
        <dbReference type="ARBA" id="ARBA00023125"/>
    </source>
</evidence>
<evidence type="ECO:0000313" key="6">
    <source>
        <dbReference type="EMBL" id="RDB71467.1"/>
    </source>
</evidence>
<dbReference type="EMBL" id="PPTT01000002">
    <property type="protein sequence ID" value="RDB71467.1"/>
    <property type="molecule type" value="Genomic_DNA"/>
</dbReference>
<evidence type="ECO:0000256" key="3">
    <source>
        <dbReference type="ARBA" id="ARBA00023163"/>
    </source>
</evidence>
<dbReference type="PANTHER" id="PTHR30055:SF234">
    <property type="entry name" value="HTH-TYPE TRANSCRIPTIONAL REGULATOR BETI"/>
    <property type="match status" value="1"/>
</dbReference>
<protein>
    <submittedName>
        <fullName evidence="7">TetR/AcrR family transcriptional regulator</fullName>
    </submittedName>
</protein>
<comment type="caution">
    <text evidence="7">The sequence shown here is derived from an EMBL/GenBank/DDBJ whole genome shotgun (WGS) entry which is preliminary data.</text>
</comment>
<keyword evidence="3" id="KW-0804">Transcription</keyword>
<evidence type="ECO:0000313" key="7">
    <source>
        <dbReference type="EMBL" id="RNM43326.1"/>
    </source>
</evidence>
<dbReference type="Pfam" id="PF00440">
    <property type="entry name" value="TetR_N"/>
    <property type="match status" value="1"/>
</dbReference>
<keyword evidence="2 4" id="KW-0238">DNA-binding</keyword>
<evidence type="ECO:0000259" key="5">
    <source>
        <dbReference type="PROSITE" id="PS50977"/>
    </source>
</evidence>
<keyword evidence="1" id="KW-0805">Transcription regulation</keyword>